<proteinExistence type="predicted"/>
<comment type="caution">
    <text evidence="2">The sequence shown here is derived from an EMBL/GenBank/DDBJ whole genome shotgun (WGS) entry which is preliminary data.</text>
</comment>
<accession>A0ABS9J1D8</accession>
<organism evidence="2 3">
    <name type="scientific">Joostella atrarenae</name>
    <dbReference type="NCBI Taxonomy" id="679257"/>
    <lineage>
        <taxon>Bacteria</taxon>
        <taxon>Pseudomonadati</taxon>
        <taxon>Bacteroidota</taxon>
        <taxon>Flavobacteriia</taxon>
        <taxon>Flavobacteriales</taxon>
        <taxon>Flavobacteriaceae</taxon>
        <taxon>Joostella</taxon>
    </lineage>
</organism>
<gene>
    <name evidence="2" type="ORF">JM658_05255</name>
</gene>
<keyword evidence="1" id="KW-1133">Transmembrane helix</keyword>
<feature type="transmembrane region" description="Helical" evidence="1">
    <location>
        <begin position="170"/>
        <end position="196"/>
    </location>
</feature>
<feature type="transmembrane region" description="Helical" evidence="1">
    <location>
        <begin position="208"/>
        <end position="230"/>
    </location>
</feature>
<protein>
    <submittedName>
        <fullName evidence="2">Uncharacterized protein</fullName>
    </submittedName>
</protein>
<feature type="transmembrane region" description="Helical" evidence="1">
    <location>
        <begin position="114"/>
        <end position="132"/>
    </location>
</feature>
<keyword evidence="1" id="KW-0812">Transmembrane</keyword>
<name>A0ABS9J1D8_9FLAO</name>
<sequence>MLDFLLTDYFYHLEIIAAIVATLTYKKYLHTPCRYFLFYLWGVVIIETIGLIPVLHYFNPSSEFIIWLTSIFKEKYVVVNDWLYNTYFILHYLFYLAFYWRILKLEKFKNIVKLLVLAFIIVAVGDVVYNFNEYSSQYLITLRIVGAIFLTIAIFLYFMDIIYNDELSKFYLTLPFWISIGALIFNLLIVPISIFSDMMFSSDLFYEWFHIILNISNYFLYSFFIIGFIVHTYREKIEQSFHKR</sequence>
<keyword evidence="1" id="KW-0472">Membrane</keyword>
<dbReference type="Proteomes" id="UP000829517">
    <property type="component" value="Unassembled WGS sequence"/>
</dbReference>
<feature type="transmembrane region" description="Helical" evidence="1">
    <location>
        <begin position="6"/>
        <end position="25"/>
    </location>
</feature>
<dbReference type="EMBL" id="JAETXX010000002">
    <property type="protein sequence ID" value="MCF8714231.1"/>
    <property type="molecule type" value="Genomic_DNA"/>
</dbReference>
<evidence type="ECO:0000313" key="2">
    <source>
        <dbReference type="EMBL" id="MCF8714231.1"/>
    </source>
</evidence>
<dbReference type="RefSeq" id="WP_236958193.1">
    <property type="nucleotide sequence ID" value="NZ_JAETXX010000002.1"/>
</dbReference>
<evidence type="ECO:0000313" key="3">
    <source>
        <dbReference type="Proteomes" id="UP000829517"/>
    </source>
</evidence>
<feature type="transmembrane region" description="Helical" evidence="1">
    <location>
        <begin position="138"/>
        <end position="158"/>
    </location>
</feature>
<feature type="transmembrane region" description="Helical" evidence="1">
    <location>
        <begin position="37"/>
        <end position="58"/>
    </location>
</feature>
<keyword evidence="3" id="KW-1185">Reference proteome</keyword>
<evidence type="ECO:0000256" key="1">
    <source>
        <dbReference type="SAM" id="Phobius"/>
    </source>
</evidence>
<feature type="transmembrane region" description="Helical" evidence="1">
    <location>
        <begin position="82"/>
        <end position="102"/>
    </location>
</feature>
<reference evidence="2 3" key="1">
    <citation type="submission" date="2021-01" db="EMBL/GenBank/DDBJ databases">
        <title>Genome sequencing of Joostella atrarenae M1-2 (= KCTC 23194).</title>
        <authorList>
            <person name="Zakaria M.R."/>
            <person name="Lam M.Q."/>
            <person name="Chong C.S."/>
        </authorList>
    </citation>
    <scope>NUCLEOTIDE SEQUENCE [LARGE SCALE GENOMIC DNA]</scope>
    <source>
        <strain evidence="2 3">M1-2</strain>
    </source>
</reference>